<dbReference type="Pfam" id="PF07114">
    <property type="entry name" value="TMEM126"/>
    <property type="match status" value="1"/>
</dbReference>
<dbReference type="GO" id="GO:0031966">
    <property type="term" value="C:mitochondrial membrane"/>
    <property type="evidence" value="ECO:0007669"/>
    <property type="project" value="UniProtKB-SubCell"/>
</dbReference>
<dbReference type="InterPro" id="IPR009801">
    <property type="entry name" value="TMEM126"/>
</dbReference>
<reference evidence="8 9" key="1">
    <citation type="submission" date="2009-12" db="EMBL/GenBank/DDBJ databases">
        <title>The Genome Sequence of Anolis carolinensis (Green Anole Lizard).</title>
        <authorList>
            <consortium name="The Genome Sequencing Platform"/>
            <person name="Di Palma F."/>
            <person name="Alfoldi J."/>
            <person name="Heiman D."/>
            <person name="Young S."/>
            <person name="Grabherr M."/>
            <person name="Johnson J."/>
            <person name="Lander E.S."/>
            <person name="Lindblad-Toh K."/>
        </authorList>
    </citation>
    <scope>NUCLEOTIDE SEQUENCE [LARGE SCALE GENOMIC DNA]</scope>
    <source>
        <strain evidence="8 9">JBL SC #1</strain>
    </source>
</reference>
<protein>
    <submittedName>
        <fullName evidence="8">Transmembrane protein 126A</fullName>
    </submittedName>
</protein>
<evidence type="ECO:0000256" key="2">
    <source>
        <dbReference type="ARBA" id="ARBA00022692"/>
    </source>
</evidence>
<dbReference type="PANTHER" id="PTHR16296">
    <property type="entry name" value="UNCHARACTERIZED HYPOTHALAMUS PROTEIN HT007"/>
    <property type="match status" value="1"/>
</dbReference>
<keyword evidence="9" id="KW-1185">Reference proteome</keyword>
<feature type="transmembrane region" description="Helical" evidence="7">
    <location>
        <begin position="86"/>
        <end position="104"/>
    </location>
</feature>
<proteinExistence type="predicted"/>
<dbReference type="Bgee" id="ENSACAG00000001894">
    <property type="expression patterns" value="Expressed in dewlap and 13 other cell types or tissues"/>
</dbReference>
<dbReference type="GeneTree" id="ENSGT00520000055616"/>
<reference evidence="8" key="2">
    <citation type="submission" date="2025-08" db="UniProtKB">
        <authorList>
            <consortium name="Ensembl"/>
        </authorList>
    </citation>
    <scope>IDENTIFICATION</scope>
</reference>
<evidence type="ECO:0000256" key="7">
    <source>
        <dbReference type="SAM" id="Phobius"/>
    </source>
</evidence>
<evidence type="ECO:0000256" key="6">
    <source>
        <dbReference type="SAM" id="MobiDB-lite"/>
    </source>
</evidence>
<comment type="subcellular location">
    <subcellularLocation>
        <location evidence="1">Mitochondrion membrane</location>
        <topology evidence="1">Multi-pass membrane protein</topology>
    </subcellularLocation>
</comment>
<dbReference type="STRING" id="28377.ENSACAP00000001788"/>
<accession>G1K9Y4</accession>
<reference evidence="8" key="3">
    <citation type="submission" date="2025-09" db="UniProtKB">
        <authorList>
            <consortium name="Ensembl"/>
        </authorList>
    </citation>
    <scope>IDENTIFICATION</scope>
</reference>
<evidence type="ECO:0000256" key="3">
    <source>
        <dbReference type="ARBA" id="ARBA00022989"/>
    </source>
</evidence>
<evidence type="ECO:0000256" key="1">
    <source>
        <dbReference type="ARBA" id="ARBA00004225"/>
    </source>
</evidence>
<organism evidence="8 9">
    <name type="scientific">Anolis carolinensis</name>
    <name type="common">Green anole</name>
    <name type="synonym">American chameleon</name>
    <dbReference type="NCBI Taxonomy" id="28377"/>
    <lineage>
        <taxon>Eukaryota</taxon>
        <taxon>Metazoa</taxon>
        <taxon>Chordata</taxon>
        <taxon>Craniata</taxon>
        <taxon>Vertebrata</taxon>
        <taxon>Euteleostomi</taxon>
        <taxon>Lepidosauria</taxon>
        <taxon>Squamata</taxon>
        <taxon>Bifurcata</taxon>
        <taxon>Unidentata</taxon>
        <taxon>Episquamata</taxon>
        <taxon>Toxicofera</taxon>
        <taxon>Iguania</taxon>
        <taxon>Dactyloidae</taxon>
        <taxon>Anolis</taxon>
    </lineage>
</organism>
<dbReference type="HOGENOM" id="CLU_105475_1_0_1"/>
<keyword evidence="2 7" id="KW-0812">Transmembrane</keyword>
<evidence type="ECO:0000313" key="8">
    <source>
        <dbReference type="Ensembl" id="ENSACAP00000001788.4"/>
    </source>
</evidence>
<sequence>MPAIDVGETSGENTSGTWPHSPKDIQQPCDPGHESLQQNFVFERLSEADQSLFRSGSIILSLNSSLCGLVANSLFRRVLNVTQAPFASGLPMVALPFISTVVVYEASITQPLMEGDLNCATCAWIRGGLIGAVVGSVYPIFLALPLNASLASRYKTSPMPSKENSFQYWKTICKPVFNKMKFAIILQIAFGTYLSSKHHEIYLKMLQLPAPGKDPEELKE</sequence>
<name>G1K9Y4_ANOCA</name>
<dbReference type="Proteomes" id="UP000001646">
    <property type="component" value="Chromosome 3"/>
</dbReference>
<feature type="region of interest" description="Disordered" evidence="6">
    <location>
        <begin position="1"/>
        <end position="30"/>
    </location>
</feature>
<dbReference type="GO" id="GO:0005739">
    <property type="term" value="C:mitochondrion"/>
    <property type="evidence" value="ECO:0000318"/>
    <property type="project" value="GO_Central"/>
</dbReference>
<dbReference type="GO" id="GO:0032981">
    <property type="term" value="P:mitochondrial respiratory chain complex I assembly"/>
    <property type="evidence" value="ECO:0000318"/>
    <property type="project" value="GO_Central"/>
</dbReference>
<dbReference type="AlphaFoldDB" id="G1K9Y4"/>
<keyword evidence="5 7" id="KW-0472">Membrane</keyword>
<dbReference type="PANTHER" id="PTHR16296:SF2">
    <property type="entry name" value="TRANSMEMBRANE PROTEIN 126A"/>
    <property type="match status" value="1"/>
</dbReference>
<dbReference type="InParanoid" id="G1K9Y4"/>
<evidence type="ECO:0000256" key="5">
    <source>
        <dbReference type="ARBA" id="ARBA00023136"/>
    </source>
</evidence>
<feature type="transmembrane region" description="Helical" evidence="7">
    <location>
        <begin position="124"/>
        <end position="146"/>
    </location>
</feature>
<evidence type="ECO:0000256" key="4">
    <source>
        <dbReference type="ARBA" id="ARBA00023128"/>
    </source>
</evidence>
<dbReference type="eggNOG" id="ENOG502RYF0">
    <property type="taxonomic scope" value="Eukaryota"/>
</dbReference>
<keyword evidence="3 7" id="KW-1133">Transmembrane helix</keyword>
<keyword evidence="4" id="KW-0496">Mitochondrion</keyword>
<dbReference type="Ensembl" id="ENSACAT00000001832.4">
    <property type="protein sequence ID" value="ENSACAP00000001788.4"/>
    <property type="gene ID" value="ENSACAG00000001894.4"/>
</dbReference>
<evidence type="ECO:0000313" key="9">
    <source>
        <dbReference type="Proteomes" id="UP000001646"/>
    </source>
</evidence>